<dbReference type="Proteomes" id="UP000566711">
    <property type="component" value="Unassembled WGS sequence"/>
</dbReference>
<evidence type="ECO:0000256" key="3">
    <source>
        <dbReference type="ARBA" id="ARBA00022692"/>
    </source>
</evidence>
<proteinExistence type="predicted"/>
<keyword evidence="5 6" id="KW-0472">Membrane</keyword>
<dbReference type="InterPro" id="IPR020846">
    <property type="entry name" value="MFS_dom"/>
</dbReference>
<keyword evidence="4 6" id="KW-1133">Transmembrane helix</keyword>
<evidence type="ECO:0000256" key="1">
    <source>
        <dbReference type="ARBA" id="ARBA00004141"/>
    </source>
</evidence>
<dbReference type="AlphaFoldDB" id="A0A7W2EIA3"/>
<keyword evidence="9" id="KW-1185">Reference proteome</keyword>
<protein>
    <submittedName>
        <fullName evidence="8">MFS transporter</fullName>
    </submittedName>
</protein>
<sequence>MLTRYPKLVLTVLLFINIIAYVDRSMLLGFSPQITQDLSLTNTQFGFLSGAAWVLSYSVMVLVFGTLADRYSRTVIIAGGMLIWSFCTAASGLANGFGAMLAARFLVAAGEAALVPSATAILADLFDQRRRSTANGLFFMGIPLGIGLAYLLSGTVGASIGWRGTFLVLGGLGVAMALGVALVRDTGPRGHAARGENFLPQLGAVLRCIRSQPALILVLAGFVVVHLVLAESTFLQLWLVRERGAAEAQIARQIGMLQIAFGCVGAAGGGYVADRLARGSRWRLALFPALSTLLCAPLMLASRFVAADSALLTVGLAASAFLPFSVYGSALSLIQGSVPGHLRASIVGFTMMCINVIALALGTLLLGFASDRMAAFGVAHPLTTVLMGTDMAVGLAAVCFGLAARQIMKASAHSHSKSMATREA</sequence>
<dbReference type="InterPro" id="IPR011701">
    <property type="entry name" value="MFS"/>
</dbReference>
<dbReference type="PANTHER" id="PTHR23505:SF79">
    <property type="entry name" value="PROTEIN SPINSTER"/>
    <property type="match status" value="1"/>
</dbReference>
<feature type="transmembrane region" description="Helical" evidence="6">
    <location>
        <begin position="137"/>
        <end position="160"/>
    </location>
</feature>
<evidence type="ECO:0000256" key="6">
    <source>
        <dbReference type="SAM" id="Phobius"/>
    </source>
</evidence>
<dbReference type="Pfam" id="PF07690">
    <property type="entry name" value="MFS_1"/>
    <property type="match status" value="1"/>
</dbReference>
<feature type="transmembrane region" description="Helical" evidence="6">
    <location>
        <begin position="44"/>
        <end position="68"/>
    </location>
</feature>
<dbReference type="InterPro" id="IPR036259">
    <property type="entry name" value="MFS_trans_sf"/>
</dbReference>
<comment type="subcellular location">
    <subcellularLocation>
        <location evidence="1">Membrane</location>
        <topology evidence="1">Multi-pass membrane protein</topology>
    </subcellularLocation>
</comment>
<dbReference type="InterPro" id="IPR044770">
    <property type="entry name" value="MFS_spinster-like"/>
</dbReference>
<dbReference type="PROSITE" id="PS50850">
    <property type="entry name" value="MFS"/>
    <property type="match status" value="1"/>
</dbReference>
<accession>A0A7W2EIA3</accession>
<feature type="transmembrane region" description="Helical" evidence="6">
    <location>
        <begin position="382"/>
        <end position="404"/>
    </location>
</feature>
<feature type="transmembrane region" description="Helical" evidence="6">
    <location>
        <begin position="311"/>
        <end position="334"/>
    </location>
</feature>
<evidence type="ECO:0000256" key="5">
    <source>
        <dbReference type="ARBA" id="ARBA00023136"/>
    </source>
</evidence>
<evidence type="ECO:0000256" key="2">
    <source>
        <dbReference type="ARBA" id="ARBA00022448"/>
    </source>
</evidence>
<feature type="domain" description="Major facilitator superfamily (MFS) profile" evidence="7">
    <location>
        <begin position="9"/>
        <end position="406"/>
    </location>
</feature>
<organism evidence="8 9">
    <name type="scientific">Rugamonas fusca</name>
    <dbReference type="NCBI Taxonomy" id="2758568"/>
    <lineage>
        <taxon>Bacteria</taxon>
        <taxon>Pseudomonadati</taxon>
        <taxon>Pseudomonadota</taxon>
        <taxon>Betaproteobacteria</taxon>
        <taxon>Burkholderiales</taxon>
        <taxon>Oxalobacteraceae</taxon>
        <taxon>Telluria group</taxon>
        <taxon>Rugamonas</taxon>
    </lineage>
</organism>
<dbReference type="SUPFAM" id="SSF103473">
    <property type="entry name" value="MFS general substrate transporter"/>
    <property type="match status" value="1"/>
</dbReference>
<evidence type="ECO:0000313" key="9">
    <source>
        <dbReference type="Proteomes" id="UP000566711"/>
    </source>
</evidence>
<keyword evidence="3 6" id="KW-0812">Transmembrane</keyword>
<feature type="transmembrane region" description="Helical" evidence="6">
    <location>
        <begin position="214"/>
        <end position="238"/>
    </location>
</feature>
<dbReference type="GO" id="GO:0016020">
    <property type="term" value="C:membrane"/>
    <property type="evidence" value="ECO:0007669"/>
    <property type="project" value="UniProtKB-SubCell"/>
</dbReference>
<feature type="transmembrane region" description="Helical" evidence="6">
    <location>
        <begin position="250"/>
        <end position="272"/>
    </location>
</feature>
<dbReference type="Gene3D" id="1.20.1250.20">
    <property type="entry name" value="MFS general substrate transporter like domains"/>
    <property type="match status" value="1"/>
</dbReference>
<feature type="transmembrane region" description="Helical" evidence="6">
    <location>
        <begin position="166"/>
        <end position="184"/>
    </location>
</feature>
<dbReference type="RefSeq" id="WP_182218514.1">
    <property type="nucleotide sequence ID" value="NZ_JACEZS010000011.1"/>
</dbReference>
<dbReference type="PANTHER" id="PTHR23505">
    <property type="entry name" value="SPINSTER"/>
    <property type="match status" value="1"/>
</dbReference>
<evidence type="ECO:0000259" key="7">
    <source>
        <dbReference type="PROSITE" id="PS50850"/>
    </source>
</evidence>
<keyword evidence="2" id="KW-0813">Transport</keyword>
<name>A0A7W2EIA3_9BURK</name>
<feature type="transmembrane region" description="Helical" evidence="6">
    <location>
        <begin position="284"/>
        <end position="305"/>
    </location>
</feature>
<evidence type="ECO:0000256" key="4">
    <source>
        <dbReference type="ARBA" id="ARBA00022989"/>
    </source>
</evidence>
<feature type="transmembrane region" description="Helical" evidence="6">
    <location>
        <begin position="346"/>
        <end position="370"/>
    </location>
</feature>
<comment type="caution">
    <text evidence="8">The sequence shown here is derived from an EMBL/GenBank/DDBJ whole genome shotgun (WGS) entry which is preliminary data.</text>
</comment>
<dbReference type="EMBL" id="JACEZS010000011">
    <property type="protein sequence ID" value="MBA5606428.1"/>
    <property type="molecule type" value="Genomic_DNA"/>
</dbReference>
<gene>
    <name evidence="8" type="ORF">H3H36_13805</name>
</gene>
<dbReference type="GO" id="GO:0022857">
    <property type="term" value="F:transmembrane transporter activity"/>
    <property type="evidence" value="ECO:0007669"/>
    <property type="project" value="InterPro"/>
</dbReference>
<feature type="transmembrane region" description="Helical" evidence="6">
    <location>
        <begin position="75"/>
        <end position="95"/>
    </location>
</feature>
<evidence type="ECO:0000313" key="8">
    <source>
        <dbReference type="EMBL" id="MBA5606428.1"/>
    </source>
</evidence>
<feature type="transmembrane region" description="Helical" evidence="6">
    <location>
        <begin position="101"/>
        <end position="125"/>
    </location>
</feature>
<reference evidence="8 9" key="1">
    <citation type="submission" date="2020-07" db="EMBL/GenBank/DDBJ databases">
        <title>Novel species isolated from subtropical streams in China.</title>
        <authorList>
            <person name="Lu H."/>
        </authorList>
    </citation>
    <scope>NUCLEOTIDE SEQUENCE [LARGE SCALE GENOMIC DNA]</scope>
    <source>
        <strain evidence="8 9">FT3S</strain>
    </source>
</reference>